<dbReference type="InterPro" id="IPR052336">
    <property type="entry name" value="MlaD_Phospholipid_Transporter"/>
</dbReference>
<sequence length="364" mass="37881">MKRVLASPGFVTVVGAVLSAVVAVAGYLVVYDPVKPKLAYCALMPDAVGLYPGNHVTMLGVTVGSVTAIRAEGRSVRVDFTVDAAHPLRGDPSATTVSDTLVADRNLAVLGESGGAPWVASRCLTKTFTPKSISETLQGFSDLAAQLGGGDNPAEQTRIRDSVAALQSATAGTGPKFNALVRDLANALRKPDAAIDNIGALIDSVSAIGNSMAVNWESIKTVVTLLNTALGFINELWDTTVKWIDSLLVIMPWLNRLAREYGRPLLGALDGAVPGLRLLAAHVGTLQDLVNMLPPLVDSFQSVIDPVTGWPRITYAAPKVAVPRDQADQVCAAIDAVAPGRCAGADAMSPAGLIPMVLGMVGAR</sequence>
<evidence type="ECO:0000259" key="1">
    <source>
        <dbReference type="Pfam" id="PF02470"/>
    </source>
</evidence>
<dbReference type="EMBL" id="CP046172">
    <property type="protein sequence ID" value="QIS13042.1"/>
    <property type="molecule type" value="Genomic_DNA"/>
</dbReference>
<keyword evidence="3" id="KW-1185">Reference proteome</keyword>
<gene>
    <name evidence="2" type="ORF">F5544_25940</name>
</gene>
<dbReference type="RefSeq" id="WP_167475636.1">
    <property type="nucleotide sequence ID" value="NZ_CP046172.1"/>
</dbReference>
<evidence type="ECO:0000313" key="2">
    <source>
        <dbReference type="EMBL" id="QIS13042.1"/>
    </source>
</evidence>
<organism evidence="2 3">
    <name type="scientific">Nocardia arthritidis</name>
    <dbReference type="NCBI Taxonomy" id="228602"/>
    <lineage>
        <taxon>Bacteria</taxon>
        <taxon>Bacillati</taxon>
        <taxon>Actinomycetota</taxon>
        <taxon>Actinomycetes</taxon>
        <taxon>Mycobacteriales</taxon>
        <taxon>Nocardiaceae</taxon>
        <taxon>Nocardia</taxon>
    </lineage>
</organism>
<evidence type="ECO:0000313" key="3">
    <source>
        <dbReference type="Proteomes" id="UP000503540"/>
    </source>
</evidence>
<reference evidence="2 3" key="1">
    <citation type="journal article" date="2019" name="ACS Chem. Biol.">
        <title>Identification and Mobilization of a Cryptic Antibiotic Biosynthesis Gene Locus from a Human-Pathogenic Nocardia Isolate.</title>
        <authorList>
            <person name="Herisse M."/>
            <person name="Ishida K."/>
            <person name="Porter J.L."/>
            <person name="Howden B."/>
            <person name="Hertweck C."/>
            <person name="Stinear T.P."/>
            <person name="Pidot S.J."/>
        </authorList>
    </citation>
    <scope>NUCLEOTIDE SEQUENCE [LARGE SCALE GENOMIC DNA]</scope>
    <source>
        <strain evidence="2 3">AUSMDU00012717</strain>
    </source>
</reference>
<dbReference type="KEGG" id="nah:F5544_25940"/>
<dbReference type="PANTHER" id="PTHR33371:SF4">
    <property type="entry name" value="INTERMEMBRANE PHOSPHOLIPID TRANSPORT SYSTEM BINDING PROTEIN MLAD"/>
    <property type="match status" value="1"/>
</dbReference>
<dbReference type="AlphaFoldDB" id="A0A6G9YIK9"/>
<feature type="domain" description="Mce/MlaD" evidence="1">
    <location>
        <begin position="40"/>
        <end position="109"/>
    </location>
</feature>
<dbReference type="SUPFAM" id="SSF64518">
    <property type="entry name" value="Phase 1 flagellin"/>
    <property type="match status" value="1"/>
</dbReference>
<dbReference type="Proteomes" id="UP000503540">
    <property type="component" value="Chromosome"/>
</dbReference>
<dbReference type="Pfam" id="PF02470">
    <property type="entry name" value="MlaD"/>
    <property type="match status" value="1"/>
</dbReference>
<accession>A0A6G9YIK9</accession>
<dbReference type="InterPro" id="IPR003399">
    <property type="entry name" value="Mce/MlaD"/>
</dbReference>
<proteinExistence type="predicted"/>
<name>A0A6G9YIK9_9NOCA</name>
<dbReference type="PANTHER" id="PTHR33371">
    <property type="entry name" value="INTERMEMBRANE PHOSPHOLIPID TRANSPORT SYSTEM BINDING PROTEIN MLAD-RELATED"/>
    <property type="match status" value="1"/>
</dbReference>
<protein>
    <submittedName>
        <fullName evidence="2">MCE family protein</fullName>
    </submittedName>
</protein>